<evidence type="ECO:0000313" key="3">
    <source>
        <dbReference type="EMBL" id="EPR74841.1"/>
    </source>
</evidence>
<evidence type="ECO:0000259" key="2">
    <source>
        <dbReference type="Pfam" id="PF00582"/>
    </source>
</evidence>
<name>S7VXH3_9FLAO</name>
<dbReference type="OrthoDB" id="9788959at2"/>
<accession>S7VXH3</accession>
<dbReference type="Proteomes" id="UP000014962">
    <property type="component" value="Unassembled WGS sequence"/>
</dbReference>
<proteinExistence type="inferred from homology"/>
<feature type="domain" description="UspA" evidence="2">
    <location>
        <begin position="1"/>
        <end position="143"/>
    </location>
</feature>
<evidence type="ECO:0000313" key="4">
    <source>
        <dbReference type="Proteomes" id="UP000014962"/>
    </source>
</evidence>
<reference evidence="3 4" key="1">
    <citation type="journal article" date="2013" name="Genome Announc.">
        <title>Draft Genome Sequence of Winogradskyella psychrotolerans RS-3T, Isolated from the Marine Transect of Kongsfjorden, Ny-Alesund, Svalbard, Arctic Ocean.</title>
        <authorList>
            <person name="Kumar Pinnaka A."/>
            <person name="Ara S."/>
            <person name="Singh A."/>
            <person name="Shivaji S."/>
        </authorList>
    </citation>
    <scope>NUCLEOTIDE SEQUENCE [LARGE SCALE GENOMIC DNA]</scope>
    <source>
        <strain evidence="3 4">RS-3</strain>
    </source>
</reference>
<dbReference type="InterPro" id="IPR006015">
    <property type="entry name" value="Universal_stress_UspA"/>
</dbReference>
<dbReference type="eggNOG" id="COG0589">
    <property type="taxonomic scope" value="Bacteria"/>
</dbReference>
<dbReference type="InterPro" id="IPR014729">
    <property type="entry name" value="Rossmann-like_a/b/a_fold"/>
</dbReference>
<comment type="caution">
    <text evidence="3">The sequence shown here is derived from an EMBL/GenBank/DDBJ whole genome shotgun (WGS) entry which is preliminary data.</text>
</comment>
<evidence type="ECO:0000256" key="1">
    <source>
        <dbReference type="ARBA" id="ARBA00008791"/>
    </source>
</evidence>
<dbReference type="EMBL" id="ATMR01000007">
    <property type="protein sequence ID" value="EPR74841.1"/>
    <property type="molecule type" value="Genomic_DNA"/>
</dbReference>
<dbReference type="Gene3D" id="3.40.50.620">
    <property type="entry name" value="HUPs"/>
    <property type="match status" value="2"/>
</dbReference>
<organism evidence="3 4">
    <name type="scientific">Winogradskyella psychrotolerans RS-3</name>
    <dbReference type="NCBI Taxonomy" id="641526"/>
    <lineage>
        <taxon>Bacteria</taxon>
        <taxon>Pseudomonadati</taxon>
        <taxon>Bacteroidota</taxon>
        <taxon>Flavobacteriia</taxon>
        <taxon>Flavobacteriales</taxon>
        <taxon>Flavobacteriaceae</taxon>
        <taxon>Winogradskyella</taxon>
    </lineage>
</organism>
<protein>
    <submittedName>
        <fullName evidence="3">Putative universal stress protein UspA</fullName>
    </submittedName>
</protein>
<dbReference type="Pfam" id="PF00582">
    <property type="entry name" value="Usp"/>
    <property type="match status" value="1"/>
</dbReference>
<dbReference type="AlphaFoldDB" id="S7VXH3"/>
<comment type="similarity">
    <text evidence="1">Belongs to the universal stress protein A family.</text>
</comment>
<dbReference type="PANTHER" id="PTHR46268">
    <property type="entry name" value="STRESS RESPONSE PROTEIN NHAX"/>
    <property type="match status" value="1"/>
</dbReference>
<dbReference type="STRING" id="641526.ADIWIN_0205"/>
<dbReference type="PANTHER" id="PTHR46268:SF26">
    <property type="entry name" value="UNIVERSAL STRESS PROTEIN MJ0577"/>
    <property type="match status" value="1"/>
</dbReference>
<dbReference type="CDD" id="cd00293">
    <property type="entry name" value="USP-like"/>
    <property type="match status" value="1"/>
</dbReference>
<sequence length="276" mass="31666">MPKNILLPTDFSDNALSAAIYAIKLYEEEHCIFHFLHSSKINMSSMTSMSNKLSRVLAENARKELSDLKTKAERDYANENHTFEVILSSNDLHSLIEVIVEKEDIDLIVIGTKGETKAKEILFGSNTVNIIKQVKNCPILVIPNKFDFVKPEQIAFPTDFNRVYGDELLALKQLADINNSKIRIVHINNEDDISETQKQNLALLEMSLEHYDNSLHWVPNYDRKAKAIQEFIEEFKINILVMVNYKHSFIENIIKEPVITNIGFHPTVPFLVIPQN</sequence>
<gene>
    <name evidence="3" type="ORF">ADIWIN_0205</name>
</gene>
<keyword evidence="4" id="KW-1185">Reference proteome</keyword>
<dbReference type="PRINTS" id="PR01438">
    <property type="entry name" value="UNVRSLSTRESS"/>
</dbReference>
<dbReference type="RefSeq" id="WP_020895806.1">
    <property type="nucleotide sequence ID" value="NZ_ATMR01000007.1"/>
</dbReference>
<dbReference type="InterPro" id="IPR006016">
    <property type="entry name" value="UspA"/>
</dbReference>
<dbReference type="SUPFAM" id="SSF52402">
    <property type="entry name" value="Adenine nucleotide alpha hydrolases-like"/>
    <property type="match status" value="2"/>
</dbReference>